<dbReference type="Gene3D" id="3.80.10.10">
    <property type="entry name" value="Ribonuclease Inhibitor"/>
    <property type="match status" value="1"/>
</dbReference>
<name>A0ABD1R3E1_9LAMI</name>
<evidence type="ECO:0000313" key="2">
    <source>
        <dbReference type="Proteomes" id="UP001604277"/>
    </source>
</evidence>
<organism evidence="1 2">
    <name type="scientific">Forsythia ovata</name>
    <dbReference type="NCBI Taxonomy" id="205694"/>
    <lineage>
        <taxon>Eukaryota</taxon>
        <taxon>Viridiplantae</taxon>
        <taxon>Streptophyta</taxon>
        <taxon>Embryophyta</taxon>
        <taxon>Tracheophyta</taxon>
        <taxon>Spermatophyta</taxon>
        <taxon>Magnoliopsida</taxon>
        <taxon>eudicotyledons</taxon>
        <taxon>Gunneridae</taxon>
        <taxon>Pentapetalae</taxon>
        <taxon>asterids</taxon>
        <taxon>lamiids</taxon>
        <taxon>Lamiales</taxon>
        <taxon>Oleaceae</taxon>
        <taxon>Forsythieae</taxon>
        <taxon>Forsythia</taxon>
    </lineage>
</organism>
<dbReference type="Proteomes" id="UP001604277">
    <property type="component" value="Unassembled WGS sequence"/>
</dbReference>
<gene>
    <name evidence="1" type="ORF">Fot_43717</name>
</gene>
<dbReference type="SUPFAM" id="SSF52047">
    <property type="entry name" value="RNI-like"/>
    <property type="match status" value="1"/>
</dbReference>
<keyword evidence="2" id="KW-1185">Reference proteome</keyword>
<reference evidence="2" key="1">
    <citation type="submission" date="2024-07" db="EMBL/GenBank/DDBJ databases">
        <title>Two chromosome-level genome assemblies of Korean endemic species Abeliophyllum distichum and Forsythia ovata (Oleaceae).</title>
        <authorList>
            <person name="Jang H."/>
        </authorList>
    </citation>
    <scope>NUCLEOTIDE SEQUENCE [LARGE SCALE GENOMIC DNA]</scope>
</reference>
<proteinExistence type="predicted"/>
<dbReference type="AlphaFoldDB" id="A0ABD1R3E1"/>
<dbReference type="PANTHER" id="PTHR15140:SF33">
    <property type="entry name" value="LATE BLIGHT RESISTANCE PROTEIN HOMOLOG R1A-3 ISOFORM X1"/>
    <property type="match status" value="1"/>
</dbReference>
<dbReference type="EMBL" id="JBFOLJ010000013">
    <property type="protein sequence ID" value="KAL2482273.1"/>
    <property type="molecule type" value="Genomic_DNA"/>
</dbReference>
<evidence type="ECO:0000313" key="1">
    <source>
        <dbReference type="EMBL" id="KAL2482273.1"/>
    </source>
</evidence>
<sequence length="117" mass="13844">MKIFGSLPNLEVLKLRRTAFFSQKWIKNAGEFLQLKYLLLENIALARWRVDRTHFPNLEHLVLENFYNFGEIPDEIREIPTLRSIELNGCWFSFNFSNGRTRGTTEIGKRWPSSSYC</sequence>
<comment type="caution">
    <text evidence="1">The sequence shown here is derived from an EMBL/GenBank/DDBJ whole genome shotgun (WGS) entry which is preliminary data.</text>
</comment>
<dbReference type="PANTHER" id="PTHR15140">
    <property type="entry name" value="TUBULIN-SPECIFIC CHAPERONE E"/>
    <property type="match status" value="1"/>
</dbReference>
<dbReference type="InterPro" id="IPR032675">
    <property type="entry name" value="LRR_dom_sf"/>
</dbReference>
<protein>
    <submittedName>
        <fullName evidence="1">Late blight resistance protein-like protein R1B-16</fullName>
    </submittedName>
</protein>
<accession>A0ABD1R3E1</accession>